<dbReference type="EMBL" id="JAHXZJ010001969">
    <property type="protein sequence ID" value="KAH0548236.1"/>
    <property type="molecule type" value="Genomic_DNA"/>
</dbReference>
<feature type="compositionally biased region" description="Acidic residues" evidence="1">
    <location>
        <begin position="227"/>
        <end position="245"/>
    </location>
</feature>
<dbReference type="Pfam" id="PF10545">
    <property type="entry name" value="MADF_DNA_bdg"/>
    <property type="match status" value="1"/>
</dbReference>
<feature type="region of interest" description="Disordered" evidence="1">
    <location>
        <begin position="74"/>
        <end position="112"/>
    </location>
</feature>
<feature type="domain" description="MADF" evidence="2">
    <location>
        <begin position="118"/>
        <end position="211"/>
    </location>
</feature>
<dbReference type="PANTHER" id="PTHR12243">
    <property type="entry name" value="MADF DOMAIN TRANSCRIPTION FACTOR"/>
    <property type="match status" value="1"/>
</dbReference>
<dbReference type="SMART" id="SM00595">
    <property type="entry name" value="MADF"/>
    <property type="match status" value="1"/>
</dbReference>
<dbReference type="PROSITE" id="PS51029">
    <property type="entry name" value="MADF"/>
    <property type="match status" value="1"/>
</dbReference>
<feature type="compositionally biased region" description="Low complexity" evidence="1">
    <location>
        <begin position="260"/>
        <end position="273"/>
    </location>
</feature>
<feature type="compositionally biased region" description="Basic residues" evidence="1">
    <location>
        <begin position="95"/>
        <end position="108"/>
    </location>
</feature>
<dbReference type="InterPro" id="IPR039353">
    <property type="entry name" value="TF_Adf1"/>
</dbReference>
<protein>
    <recommendedName>
        <fullName evidence="2">MADF domain-containing protein</fullName>
    </recommendedName>
</protein>
<sequence length="350" mass="40049">MNYRGKYSAKIQTVYTCGLCETICAKIQGHVCLEGYEKLYVDNNHYFYSMLDDGETIVRRSALSDGSEKVVSDSTLVNNENASPNYSENREPILKRRKGQLKKQLPKQKKLDEDETEMLIMEVEQRIPLWNFNTPIEERSRETVAALWEEVSEALNGIVSAETAKKKFKSLRDTYRKIVSAEHRASGSARIDTKQQWRFYKCCEFLRDSCLLKSTSSNVAEQTGGQDSDDDEPLNNLESVDENDPMNDSMIEISSQISGSTRSKSNRNRVNNSQESHSMQALNRIADIMCKETQPLVLPEKPTMDAIDYFLSGAGHKIRKLPESKQFDTCMEILNLIHRLRRQYAADNEN</sequence>
<dbReference type="AlphaFoldDB" id="A0AAV7IBA3"/>
<reference evidence="3 4" key="1">
    <citation type="journal article" date="2021" name="J. Hered.">
        <title>A chromosome-level genome assembly of the parasitoid wasp, Cotesia glomerata (Hymenoptera: Braconidae).</title>
        <authorList>
            <person name="Pinto B.J."/>
            <person name="Weis J.J."/>
            <person name="Gamble T."/>
            <person name="Ode P.J."/>
            <person name="Paul R."/>
            <person name="Zaspel J.M."/>
        </authorList>
    </citation>
    <scope>NUCLEOTIDE SEQUENCE [LARGE SCALE GENOMIC DNA]</scope>
    <source>
        <strain evidence="3">CgM1</strain>
    </source>
</reference>
<comment type="caution">
    <text evidence="3">The sequence shown here is derived from an EMBL/GenBank/DDBJ whole genome shotgun (WGS) entry which is preliminary data.</text>
</comment>
<evidence type="ECO:0000256" key="1">
    <source>
        <dbReference type="SAM" id="MobiDB-lite"/>
    </source>
</evidence>
<dbReference type="Proteomes" id="UP000826195">
    <property type="component" value="Unassembled WGS sequence"/>
</dbReference>
<keyword evidence="4" id="KW-1185">Reference proteome</keyword>
<proteinExistence type="predicted"/>
<gene>
    <name evidence="3" type="ORF">KQX54_000513</name>
</gene>
<dbReference type="InterPro" id="IPR006578">
    <property type="entry name" value="MADF-dom"/>
</dbReference>
<evidence type="ECO:0000313" key="3">
    <source>
        <dbReference type="EMBL" id="KAH0548236.1"/>
    </source>
</evidence>
<dbReference type="PANTHER" id="PTHR12243:SF67">
    <property type="entry name" value="COREPRESSOR OF PANGOLIN, ISOFORM A-RELATED"/>
    <property type="match status" value="1"/>
</dbReference>
<evidence type="ECO:0000313" key="4">
    <source>
        <dbReference type="Proteomes" id="UP000826195"/>
    </source>
</evidence>
<organism evidence="3 4">
    <name type="scientific">Cotesia glomerata</name>
    <name type="common">Lepidopteran parasitic wasp</name>
    <name type="synonym">Apanteles glomeratus</name>
    <dbReference type="NCBI Taxonomy" id="32391"/>
    <lineage>
        <taxon>Eukaryota</taxon>
        <taxon>Metazoa</taxon>
        <taxon>Ecdysozoa</taxon>
        <taxon>Arthropoda</taxon>
        <taxon>Hexapoda</taxon>
        <taxon>Insecta</taxon>
        <taxon>Pterygota</taxon>
        <taxon>Neoptera</taxon>
        <taxon>Endopterygota</taxon>
        <taxon>Hymenoptera</taxon>
        <taxon>Apocrita</taxon>
        <taxon>Ichneumonoidea</taxon>
        <taxon>Braconidae</taxon>
        <taxon>Microgastrinae</taxon>
        <taxon>Cotesia</taxon>
    </lineage>
</organism>
<name>A0AAV7IBA3_COTGL</name>
<evidence type="ECO:0000259" key="2">
    <source>
        <dbReference type="PROSITE" id="PS51029"/>
    </source>
</evidence>
<feature type="region of interest" description="Disordered" evidence="1">
    <location>
        <begin position="220"/>
        <end position="277"/>
    </location>
</feature>
<feature type="compositionally biased region" description="Polar residues" evidence="1">
    <location>
        <begin position="74"/>
        <end position="87"/>
    </location>
</feature>
<accession>A0AAV7IBA3</accession>